<evidence type="ECO:0000256" key="2">
    <source>
        <dbReference type="ARBA" id="ARBA00022676"/>
    </source>
</evidence>
<evidence type="ECO:0000256" key="1">
    <source>
        <dbReference type="ARBA" id="ARBA00005664"/>
    </source>
</evidence>
<keyword evidence="5" id="KW-0812">Transmembrane</keyword>
<dbReference type="PANTHER" id="PTHR31306">
    <property type="entry name" value="ALPHA-1,6-MANNOSYLTRANSFERASE MNN11-RELATED"/>
    <property type="match status" value="1"/>
</dbReference>
<keyword evidence="3" id="KW-0808">Transferase</keyword>
<reference evidence="7" key="1">
    <citation type="submission" date="2014-12" db="EMBL/GenBank/DDBJ databases">
        <title>Genome Sequence of Valsa Canker Pathogens Uncovers a Specific Adaption of Colonization on Woody Bark.</title>
        <authorList>
            <person name="Yin Z."/>
            <person name="Liu H."/>
            <person name="Gao X."/>
            <person name="Li Z."/>
            <person name="Song N."/>
            <person name="Ke X."/>
            <person name="Dai Q."/>
            <person name="Wu Y."/>
            <person name="Sun Y."/>
            <person name="Xu J.-R."/>
            <person name="Kang Z.K."/>
            <person name="Wang L."/>
            <person name="Huang L."/>
        </authorList>
    </citation>
    <scope>NUCLEOTIDE SEQUENCE [LARGE SCALE GENOMIC DNA]</scope>
    <source>
        <strain evidence="7">SXYL134</strain>
    </source>
</reference>
<feature type="compositionally biased region" description="Basic residues" evidence="4">
    <location>
        <begin position="1"/>
        <end position="10"/>
    </location>
</feature>
<dbReference type="GO" id="GO:0006487">
    <property type="term" value="P:protein N-linked glycosylation"/>
    <property type="evidence" value="ECO:0007669"/>
    <property type="project" value="TreeGrafter"/>
</dbReference>
<keyword evidence="5" id="KW-0472">Membrane</keyword>
<dbReference type="OrthoDB" id="205108at2759"/>
<name>A0A194V180_CYTMA</name>
<dbReference type="STRING" id="694573.A0A194V180"/>
<dbReference type="EMBL" id="KN714703">
    <property type="protein sequence ID" value="KUI57700.1"/>
    <property type="molecule type" value="Genomic_DNA"/>
</dbReference>
<evidence type="ECO:0000256" key="3">
    <source>
        <dbReference type="ARBA" id="ARBA00022679"/>
    </source>
</evidence>
<dbReference type="AlphaFoldDB" id="A0A194V180"/>
<dbReference type="PANTHER" id="PTHR31306:SF10">
    <property type="entry name" value="ALPHA-1,6-MANNOSYLTRANSFERASE MNN11-RELATED"/>
    <property type="match status" value="1"/>
</dbReference>
<sequence length="433" mass="48599">MHLPYPKRKSSNAPPFLPRGTGTGSSSYSFGRGFSIPRRYRQQGLAVAAFVLIGLIWLLTRGGGGSHNSRVGGGSSGMANHFPAGKPPTVIVTVMDEGRFGMRYTELVKENRKLYADRHGYETFFPHIGDYDLKGAPKSWAKVVALRHALTTFPEATYFWYVDIDTFIMNPQISIDKDIMESTKLEQIMIVDYPVVPPDSIIHTFRHLHGQDVDFVVTQDKDGLSTSSFLIRNSEWSRFFLETWFDPIYRSYNFQKAETHALEHIVQWHPTILSKLALVPQRIINSYDKPDKGHPYSMGDLAVRFPKCAKSVKSPNCETLAEPYTSVWSRRTRRIRKRTRLVPARERGGPPGGPPVPQRGPVLLPVPDAEVELRVGALGDVPHALGLDAAELDLQVPELALVLGDRVLELADAARLLEYELIRSAFSLDKYCV</sequence>
<keyword evidence="2" id="KW-0328">Glycosyltransferase</keyword>
<protein>
    <submittedName>
        <fullName evidence="6">Alpha-1,2-galactosyltransferase C8D2.17</fullName>
    </submittedName>
</protein>
<dbReference type="Gene3D" id="3.90.550.10">
    <property type="entry name" value="Spore Coat Polysaccharide Biosynthesis Protein SpsA, Chain A"/>
    <property type="match status" value="1"/>
</dbReference>
<dbReference type="InterPro" id="IPR008630">
    <property type="entry name" value="Glyco_trans_34"/>
</dbReference>
<feature type="region of interest" description="Disordered" evidence="4">
    <location>
        <begin position="1"/>
        <end position="24"/>
    </location>
</feature>
<evidence type="ECO:0000313" key="7">
    <source>
        <dbReference type="Proteomes" id="UP000078576"/>
    </source>
</evidence>
<evidence type="ECO:0000313" key="6">
    <source>
        <dbReference type="EMBL" id="KUI57700.1"/>
    </source>
</evidence>
<dbReference type="Proteomes" id="UP000078576">
    <property type="component" value="Unassembled WGS sequence"/>
</dbReference>
<gene>
    <name evidence="6" type="ORF">VP1G_05037</name>
</gene>
<accession>A0A194V180</accession>
<feature type="transmembrane region" description="Helical" evidence="5">
    <location>
        <begin position="44"/>
        <end position="60"/>
    </location>
</feature>
<dbReference type="FunFam" id="3.90.550.10:FF:000149">
    <property type="entry name" value="Alpha-1,6-mannosyltransferase subunit"/>
    <property type="match status" value="1"/>
</dbReference>
<evidence type="ECO:0000256" key="4">
    <source>
        <dbReference type="SAM" id="MobiDB-lite"/>
    </source>
</evidence>
<dbReference type="GO" id="GO:0000136">
    <property type="term" value="C:mannan polymerase complex"/>
    <property type="evidence" value="ECO:0007669"/>
    <property type="project" value="TreeGrafter"/>
</dbReference>
<comment type="similarity">
    <text evidence="1">Belongs to the glycosyltransferase 34 family.</text>
</comment>
<keyword evidence="7" id="KW-1185">Reference proteome</keyword>
<dbReference type="InterPro" id="IPR029044">
    <property type="entry name" value="Nucleotide-diphossugar_trans"/>
</dbReference>
<proteinExistence type="inferred from homology"/>
<organism evidence="6 7">
    <name type="scientific">Cytospora mali</name>
    <name type="common">Apple Valsa canker fungus</name>
    <name type="synonym">Valsa mali</name>
    <dbReference type="NCBI Taxonomy" id="578113"/>
    <lineage>
        <taxon>Eukaryota</taxon>
        <taxon>Fungi</taxon>
        <taxon>Dikarya</taxon>
        <taxon>Ascomycota</taxon>
        <taxon>Pezizomycotina</taxon>
        <taxon>Sordariomycetes</taxon>
        <taxon>Sordariomycetidae</taxon>
        <taxon>Diaporthales</taxon>
        <taxon>Cytosporaceae</taxon>
        <taxon>Cytospora</taxon>
    </lineage>
</organism>
<dbReference type="GO" id="GO:0000009">
    <property type="term" value="F:alpha-1,6-mannosyltransferase activity"/>
    <property type="evidence" value="ECO:0007669"/>
    <property type="project" value="TreeGrafter"/>
</dbReference>
<evidence type="ECO:0000256" key="5">
    <source>
        <dbReference type="SAM" id="Phobius"/>
    </source>
</evidence>
<dbReference type="Pfam" id="PF05637">
    <property type="entry name" value="Glyco_transf_34"/>
    <property type="match status" value="1"/>
</dbReference>
<keyword evidence="5" id="KW-1133">Transmembrane helix</keyword>